<name>A0A5C8HRT3_9MICO</name>
<dbReference type="AlphaFoldDB" id="A0A5C8HRT3"/>
<sequence>MAASVFPHTTGRDKGYEPRAVDAFLAQARAAFERREGAPIVTSQAIREVAFPLVKDGYSIAHVDGALGRIEDAFAMRERDAAMRREGARVWVDNARESAEEILRHLSRPAKQRFDRTSILTYGYRVDEVDIVMDKLAAFLERGQLITVEQVRAAAFRMQRRGYREEQVDALLDAMVEVMLAVAPTR</sequence>
<dbReference type="NCBIfam" id="TIGR03544">
    <property type="entry name" value="DivI1A_domain"/>
    <property type="match status" value="2"/>
</dbReference>
<proteinExistence type="predicted"/>
<dbReference type="RefSeq" id="WP_147824564.1">
    <property type="nucleotide sequence ID" value="NZ_BAAARG010000001.1"/>
</dbReference>
<dbReference type="EMBL" id="VRSW01000001">
    <property type="protein sequence ID" value="TXK05753.1"/>
    <property type="molecule type" value="Genomic_DNA"/>
</dbReference>
<reference evidence="1 2" key="1">
    <citation type="submission" date="2019-08" db="EMBL/GenBank/DDBJ databases">
        <authorList>
            <person name="Dong K."/>
        </authorList>
    </citation>
    <scope>NUCLEOTIDE SEQUENCE [LARGE SCALE GENOMIC DNA]</scope>
    <source>
        <strain evidence="1 2">M4-8</strain>
    </source>
</reference>
<dbReference type="Gene3D" id="6.10.250.660">
    <property type="match status" value="1"/>
</dbReference>
<accession>A0A5C8HRT3</accession>
<dbReference type="OrthoDB" id="3480096at2"/>
<protein>
    <submittedName>
        <fullName evidence="1">DivIVA domain-containing protein</fullName>
    </submittedName>
</protein>
<dbReference type="NCBIfam" id="TIGR03543">
    <property type="entry name" value="divI1A_rptt_fam"/>
    <property type="match status" value="1"/>
</dbReference>
<organism evidence="1 2">
    <name type="scientific">Microbacterium mitrae</name>
    <dbReference type="NCBI Taxonomy" id="664640"/>
    <lineage>
        <taxon>Bacteria</taxon>
        <taxon>Bacillati</taxon>
        <taxon>Actinomycetota</taxon>
        <taxon>Actinomycetes</taxon>
        <taxon>Micrococcales</taxon>
        <taxon>Microbacteriaceae</taxon>
        <taxon>Microbacterium</taxon>
    </lineage>
</organism>
<gene>
    <name evidence="1" type="ORF">FVP60_01835</name>
</gene>
<evidence type="ECO:0000313" key="2">
    <source>
        <dbReference type="Proteomes" id="UP000321196"/>
    </source>
</evidence>
<dbReference type="InterPro" id="IPR019932">
    <property type="entry name" value="CHP03543"/>
</dbReference>
<evidence type="ECO:0000313" key="1">
    <source>
        <dbReference type="EMBL" id="TXK05753.1"/>
    </source>
</evidence>
<comment type="caution">
    <text evidence="1">The sequence shown here is derived from an EMBL/GenBank/DDBJ whole genome shotgun (WGS) entry which is preliminary data.</text>
</comment>
<dbReference type="Proteomes" id="UP000321196">
    <property type="component" value="Unassembled WGS sequence"/>
</dbReference>
<keyword evidence="2" id="KW-1185">Reference proteome</keyword>
<dbReference type="InterPro" id="IPR019933">
    <property type="entry name" value="DivIVA_domain"/>
</dbReference>